<keyword evidence="3" id="KW-1185">Reference proteome</keyword>
<keyword evidence="1" id="KW-1133">Transmembrane helix</keyword>
<evidence type="ECO:0000313" key="3">
    <source>
        <dbReference type="Proteomes" id="UP000183567"/>
    </source>
</evidence>
<comment type="caution">
    <text evidence="2">The sequence shown here is derived from an EMBL/GenBank/DDBJ whole genome shotgun (WGS) entry which is preliminary data.</text>
</comment>
<reference evidence="2 3" key="1">
    <citation type="submission" date="2016-03" db="EMBL/GenBank/DDBJ databases">
        <title>Comparative genomics of the ectomycorrhizal sister species Rhizopogon vinicolor and Rhizopogon vesiculosus (Basidiomycota: Boletales) reveals a divergence of the mating type B locus.</title>
        <authorList>
            <person name="Mujic A.B."/>
            <person name="Kuo A."/>
            <person name="Tritt A."/>
            <person name="Lipzen A."/>
            <person name="Chen C."/>
            <person name="Johnson J."/>
            <person name="Sharma A."/>
            <person name="Barry K."/>
            <person name="Grigoriev I.V."/>
            <person name="Spatafora J.W."/>
        </authorList>
    </citation>
    <scope>NUCLEOTIDE SEQUENCE [LARGE SCALE GENOMIC DNA]</scope>
    <source>
        <strain evidence="2 3">AM-OR11-056</strain>
    </source>
</reference>
<dbReference type="GO" id="GO:0005739">
    <property type="term" value="C:mitochondrion"/>
    <property type="evidence" value="ECO:0007669"/>
    <property type="project" value="GOC"/>
</dbReference>
<dbReference type="GO" id="GO:0006122">
    <property type="term" value="P:mitochondrial electron transport, ubiquinol to cytochrome c"/>
    <property type="evidence" value="ECO:0007669"/>
    <property type="project" value="InterPro"/>
</dbReference>
<gene>
    <name evidence="2" type="ORF">AZE42_04811</name>
</gene>
<accession>A0A1J8R0J4</accession>
<organism evidence="2 3">
    <name type="scientific">Rhizopogon vesiculosus</name>
    <dbReference type="NCBI Taxonomy" id="180088"/>
    <lineage>
        <taxon>Eukaryota</taxon>
        <taxon>Fungi</taxon>
        <taxon>Dikarya</taxon>
        <taxon>Basidiomycota</taxon>
        <taxon>Agaricomycotina</taxon>
        <taxon>Agaricomycetes</taxon>
        <taxon>Agaricomycetidae</taxon>
        <taxon>Boletales</taxon>
        <taxon>Suillineae</taxon>
        <taxon>Rhizopogonaceae</taxon>
        <taxon>Rhizopogon</taxon>
    </lineage>
</organism>
<keyword evidence="1" id="KW-0472">Membrane</keyword>
<dbReference type="STRING" id="180088.A0A1J8R0J4"/>
<name>A0A1J8R0J4_9AGAM</name>
<dbReference type="Pfam" id="PF09796">
    <property type="entry name" value="QCR10"/>
    <property type="match status" value="1"/>
</dbReference>
<feature type="transmembrane region" description="Helical" evidence="1">
    <location>
        <begin position="26"/>
        <end position="47"/>
    </location>
</feature>
<protein>
    <submittedName>
        <fullName evidence="2">Uncharacterized protein</fullName>
    </submittedName>
</protein>
<proteinExistence type="predicted"/>
<dbReference type="EMBL" id="LVVM01002017">
    <property type="protein sequence ID" value="OJA17428.1"/>
    <property type="molecule type" value="Genomic_DNA"/>
</dbReference>
<evidence type="ECO:0000313" key="2">
    <source>
        <dbReference type="EMBL" id="OJA17428.1"/>
    </source>
</evidence>
<dbReference type="OrthoDB" id="2391627at2759"/>
<dbReference type="Proteomes" id="UP000183567">
    <property type="component" value="Unassembled WGS sequence"/>
</dbReference>
<dbReference type="InterPro" id="IPR019182">
    <property type="entry name" value="Cytochrome_b-c1_su10_fun"/>
</dbReference>
<sequence>MARLSFQPTPPTGFASTLLKRWGPTLGIWGVGAGTAALFLLSVTPVVKKGLLVNVPMVRSDPSYSGSSRSLLNFQSLILVHGRNCSLEITMRTKRLLRTNHFELLTGIDIPGFGIPVFF</sequence>
<keyword evidence="1" id="KW-0812">Transmembrane</keyword>
<dbReference type="AlphaFoldDB" id="A0A1J8R0J4"/>
<evidence type="ECO:0000256" key="1">
    <source>
        <dbReference type="SAM" id="Phobius"/>
    </source>
</evidence>